<dbReference type="Proteomes" id="UP000324222">
    <property type="component" value="Unassembled WGS sequence"/>
</dbReference>
<name>A0A5B7JE78_PORTR</name>
<accession>A0A5B7JE78</accession>
<reference evidence="2 3" key="1">
    <citation type="submission" date="2019-05" db="EMBL/GenBank/DDBJ databases">
        <title>Another draft genome of Portunus trituberculatus and its Hox gene families provides insights of decapod evolution.</title>
        <authorList>
            <person name="Jeong J.-H."/>
            <person name="Song I."/>
            <person name="Kim S."/>
            <person name="Choi T."/>
            <person name="Kim D."/>
            <person name="Ryu S."/>
            <person name="Kim W."/>
        </authorList>
    </citation>
    <scope>NUCLEOTIDE SEQUENCE [LARGE SCALE GENOMIC DNA]</scope>
    <source>
        <tissue evidence="2">Muscle</tissue>
    </source>
</reference>
<keyword evidence="3" id="KW-1185">Reference proteome</keyword>
<protein>
    <submittedName>
        <fullName evidence="2">Uncharacterized protein</fullName>
    </submittedName>
</protein>
<dbReference type="AlphaFoldDB" id="A0A5B7JE78"/>
<feature type="region of interest" description="Disordered" evidence="1">
    <location>
        <begin position="1"/>
        <end position="41"/>
    </location>
</feature>
<evidence type="ECO:0000256" key="1">
    <source>
        <dbReference type="SAM" id="MobiDB-lite"/>
    </source>
</evidence>
<evidence type="ECO:0000313" key="2">
    <source>
        <dbReference type="EMBL" id="MPC92653.1"/>
    </source>
</evidence>
<gene>
    <name evidence="2" type="ORF">E2C01_087755</name>
</gene>
<sequence length="117" mass="13109">MISAHPFYPSSLGGRKLGCPGFSGSVASQRSRLDDDPEPLHQTCDPLHTTHEDLYQTSEEKEQHTVSEPSDLKLANFIYDQFGEAKGVRETRHDGAPGPGREDFVLLQERDTFIPFH</sequence>
<comment type="caution">
    <text evidence="2">The sequence shown here is derived from an EMBL/GenBank/DDBJ whole genome shotgun (WGS) entry which is preliminary data.</text>
</comment>
<organism evidence="2 3">
    <name type="scientific">Portunus trituberculatus</name>
    <name type="common">Swimming crab</name>
    <name type="synonym">Neptunus trituberculatus</name>
    <dbReference type="NCBI Taxonomy" id="210409"/>
    <lineage>
        <taxon>Eukaryota</taxon>
        <taxon>Metazoa</taxon>
        <taxon>Ecdysozoa</taxon>
        <taxon>Arthropoda</taxon>
        <taxon>Crustacea</taxon>
        <taxon>Multicrustacea</taxon>
        <taxon>Malacostraca</taxon>
        <taxon>Eumalacostraca</taxon>
        <taxon>Eucarida</taxon>
        <taxon>Decapoda</taxon>
        <taxon>Pleocyemata</taxon>
        <taxon>Brachyura</taxon>
        <taxon>Eubrachyura</taxon>
        <taxon>Portunoidea</taxon>
        <taxon>Portunidae</taxon>
        <taxon>Portuninae</taxon>
        <taxon>Portunus</taxon>
    </lineage>
</organism>
<proteinExistence type="predicted"/>
<evidence type="ECO:0000313" key="3">
    <source>
        <dbReference type="Proteomes" id="UP000324222"/>
    </source>
</evidence>
<dbReference type="EMBL" id="VSRR010092054">
    <property type="protein sequence ID" value="MPC92653.1"/>
    <property type="molecule type" value="Genomic_DNA"/>
</dbReference>